<sequence length="91" mass="9218">MKLFSRKALVAGAASIALLTGAGATASATEVSNDTVVAGAANTGKTAKNDDSSKSSSEDVTPKEIRAWIGIVTAVIGALTTAFTFAQRFLK</sequence>
<keyword evidence="3" id="KW-0732">Signal</keyword>
<evidence type="ECO:0000256" key="3">
    <source>
        <dbReference type="SAM" id="SignalP"/>
    </source>
</evidence>
<keyword evidence="2" id="KW-0472">Membrane</keyword>
<proteinExistence type="predicted"/>
<dbReference type="OrthoDB" id="4428120at2"/>
<name>A0A2A9DPK2_9CORY</name>
<evidence type="ECO:0000313" key="5">
    <source>
        <dbReference type="Proteomes" id="UP000221653"/>
    </source>
</evidence>
<keyword evidence="2" id="KW-1133">Transmembrane helix</keyword>
<gene>
    <name evidence="4" type="ORF">ATK06_1737</name>
</gene>
<dbReference type="RefSeq" id="WP_098389187.1">
    <property type="nucleotide sequence ID" value="NZ_LS483464.1"/>
</dbReference>
<feature type="region of interest" description="Disordered" evidence="1">
    <location>
        <begin position="40"/>
        <end position="61"/>
    </location>
</feature>
<evidence type="ECO:0008006" key="6">
    <source>
        <dbReference type="Google" id="ProtNLM"/>
    </source>
</evidence>
<reference evidence="4 5" key="1">
    <citation type="submission" date="2017-10" db="EMBL/GenBank/DDBJ databases">
        <title>Sequencing the genomes of 1000 actinobacteria strains.</title>
        <authorList>
            <person name="Klenk H.-P."/>
        </authorList>
    </citation>
    <scope>NUCLEOTIDE SEQUENCE [LARGE SCALE GENOMIC DNA]</scope>
    <source>
        <strain evidence="4 5">DSM 20688</strain>
    </source>
</reference>
<protein>
    <recommendedName>
        <fullName evidence="6">Secreted protein</fullName>
    </recommendedName>
</protein>
<comment type="caution">
    <text evidence="4">The sequence shown here is derived from an EMBL/GenBank/DDBJ whole genome shotgun (WGS) entry which is preliminary data.</text>
</comment>
<accession>A0A2A9DPK2</accession>
<evidence type="ECO:0000256" key="2">
    <source>
        <dbReference type="SAM" id="Phobius"/>
    </source>
</evidence>
<feature type="signal peptide" evidence="3">
    <location>
        <begin position="1"/>
        <end position="28"/>
    </location>
</feature>
<dbReference type="AlphaFoldDB" id="A0A2A9DPK2"/>
<evidence type="ECO:0000313" key="4">
    <source>
        <dbReference type="EMBL" id="PFG28618.1"/>
    </source>
</evidence>
<keyword evidence="5" id="KW-1185">Reference proteome</keyword>
<dbReference type="EMBL" id="PDJF01000001">
    <property type="protein sequence ID" value="PFG28618.1"/>
    <property type="molecule type" value="Genomic_DNA"/>
</dbReference>
<keyword evidence="2" id="KW-0812">Transmembrane</keyword>
<feature type="compositionally biased region" description="Basic and acidic residues" evidence="1">
    <location>
        <begin position="47"/>
        <end position="61"/>
    </location>
</feature>
<feature type="chain" id="PRO_5013355405" description="Secreted protein" evidence="3">
    <location>
        <begin position="29"/>
        <end position="91"/>
    </location>
</feature>
<evidence type="ECO:0000256" key="1">
    <source>
        <dbReference type="SAM" id="MobiDB-lite"/>
    </source>
</evidence>
<feature type="transmembrane region" description="Helical" evidence="2">
    <location>
        <begin position="65"/>
        <end position="86"/>
    </location>
</feature>
<dbReference type="Proteomes" id="UP000221653">
    <property type="component" value="Unassembled WGS sequence"/>
</dbReference>
<organism evidence="4 5">
    <name type="scientific">Corynebacterium renale</name>
    <dbReference type="NCBI Taxonomy" id="1724"/>
    <lineage>
        <taxon>Bacteria</taxon>
        <taxon>Bacillati</taxon>
        <taxon>Actinomycetota</taxon>
        <taxon>Actinomycetes</taxon>
        <taxon>Mycobacteriales</taxon>
        <taxon>Corynebacteriaceae</taxon>
        <taxon>Corynebacterium</taxon>
    </lineage>
</organism>